<dbReference type="InterPro" id="IPR002645">
    <property type="entry name" value="STAS_dom"/>
</dbReference>
<dbReference type="Gene3D" id="3.30.750.24">
    <property type="entry name" value="STAS domain"/>
    <property type="match status" value="1"/>
</dbReference>
<gene>
    <name evidence="8" type="ORF">JKP88DRAFT_192561</name>
</gene>
<evidence type="ECO:0000259" key="7">
    <source>
        <dbReference type="PROSITE" id="PS50801"/>
    </source>
</evidence>
<proteinExistence type="predicted"/>
<feature type="transmembrane region" description="Helical" evidence="6">
    <location>
        <begin position="216"/>
        <end position="238"/>
    </location>
</feature>
<feature type="transmembrane region" description="Helical" evidence="6">
    <location>
        <begin position="488"/>
        <end position="520"/>
    </location>
</feature>
<feature type="transmembrane region" description="Helical" evidence="6">
    <location>
        <begin position="144"/>
        <end position="168"/>
    </location>
</feature>
<dbReference type="GO" id="GO:0055085">
    <property type="term" value="P:transmembrane transport"/>
    <property type="evidence" value="ECO:0007669"/>
    <property type="project" value="InterPro"/>
</dbReference>
<dbReference type="OrthoDB" id="288203at2759"/>
<protein>
    <submittedName>
        <fullName evidence="8">Sulfate transporter family-domain-containing protein</fullName>
    </submittedName>
</protein>
<feature type="transmembrane region" description="Helical" evidence="6">
    <location>
        <begin position="360"/>
        <end position="383"/>
    </location>
</feature>
<evidence type="ECO:0000256" key="1">
    <source>
        <dbReference type="ARBA" id="ARBA00004141"/>
    </source>
</evidence>
<keyword evidence="2 6" id="KW-0812">Transmembrane</keyword>
<name>A0A836CKT0_9STRA</name>
<comment type="caution">
    <text evidence="8">The sequence shown here is derived from an EMBL/GenBank/DDBJ whole genome shotgun (WGS) entry which is preliminary data.</text>
</comment>
<organism evidence="8 9">
    <name type="scientific">Tribonema minus</name>
    <dbReference type="NCBI Taxonomy" id="303371"/>
    <lineage>
        <taxon>Eukaryota</taxon>
        <taxon>Sar</taxon>
        <taxon>Stramenopiles</taxon>
        <taxon>Ochrophyta</taxon>
        <taxon>PX clade</taxon>
        <taxon>Xanthophyceae</taxon>
        <taxon>Tribonematales</taxon>
        <taxon>Tribonemataceae</taxon>
        <taxon>Tribonema</taxon>
    </lineage>
</organism>
<evidence type="ECO:0000256" key="4">
    <source>
        <dbReference type="ARBA" id="ARBA00023136"/>
    </source>
</evidence>
<keyword evidence="4 6" id="KW-0472">Membrane</keyword>
<evidence type="ECO:0000256" key="3">
    <source>
        <dbReference type="ARBA" id="ARBA00022989"/>
    </source>
</evidence>
<dbReference type="PROSITE" id="PS50801">
    <property type="entry name" value="STAS"/>
    <property type="match status" value="1"/>
</dbReference>
<feature type="domain" description="STAS" evidence="7">
    <location>
        <begin position="544"/>
        <end position="656"/>
    </location>
</feature>
<dbReference type="SUPFAM" id="SSF52091">
    <property type="entry name" value="SpoIIaa-like"/>
    <property type="match status" value="1"/>
</dbReference>
<evidence type="ECO:0000313" key="8">
    <source>
        <dbReference type="EMBL" id="KAG5189942.1"/>
    </source>
</evidence>
<feature type="transmembrane region" description="Helical" evidence="6">
    <location>
        <begin position="430"/>
        <end position="447"/>
    </location>
</feature>
<dbReference type="CDD" id="cd07042">
    <property type="entry name" value="STAS_SulP_like_sulfate_transporter"/>
    <property type="match status" value="1"/>
</dbReference>
<dbReference type="InterPro" id="IPR011547">
    <property type="entry name" value="SLC26A/SulP_dom"/>
</dbReference>
<accession>A0A836CKT0</accession>
<evidence type="ECO:0000256" key="5">
    <source>
        <dbReference type="SAM" id="MobiDB-lite"/>
    </source>
</evidence>
<dbReference type="Pfam" id="PF00916">
    <property type="entry name" value="Sulfate_transp"/>
    <property type="match status" value="1"/>
</dbReference>
<comment type="subcellular location">
    <subcellularLocation>
        <location evidence="1">Membrane</location>
        <topology evidence="1">Multi-pass membrane protein</topology>
    </subcellularLocation>
</comment>
<dbReference type="Proteomes" id="UP000664859">
    <property type="component" value="Unassembled WGS sequence"/>
</dbReference>
<keyword evidence="9" id="KW-1185">Reference proteome</keyword>
<reference evidence="8" key="1">
    <citation type="submission" date="2021-02" db="EMBL/GenBank/DDBJ databases">
        <title>First Annotated Genome of the Yellow-green Alga Tribonema minus.</title>
        <authorList>
            <person name="Mahan K.M."/>
        </authorList>
    </citation>
    <scope>NUCLEOTIDE SEQUENCE</scope>
    <source>
        <strain evidence="8">UTEX B ZZ1240</strain>
    </source>
</reference>
<feature type="region of interest" description="Disordered" evidence="5">
    <location>
        <begin position="1"/>
        <end position="23"/>
    </location>
</feature>
<feature type="transmembrane region" description="Helical" evidence="6">
    <location>
        <begin position="270"/>
        <end position="291"/>
    </location>
</feature>
<feature type="transmembrane region" description="Helical" evidence="6">
    <location>
        <begin position="188"/>
        <end position="209"/>
    </location>
</feature>
<feature type="transmembrane region" description="Helical" evidence="6">
    <location>
        <begin position="395"/>
        <end position="418"/>
    </location>
</feature>
<dbReference type="GO" id="GO:0016020">
    <property type="term" value="C:membrane"/>
    <property type="evidence" value="ECO:0007669"/>
    <property type="project" value="UniProtKB-SubCell"/>
</dbReference>
<dbReference type="InterPro" id="IPR036513">
    <property type="entry name" value="STAS_dom_sf"/>
</dbReference>
<evidence type="ECO:0000256" key="2">
    <source>
        <dbReference type="ARBA" id="ARBA00022692"/>
    </source>
</evidence>
<dbReference type="Pfam" id="PF01740">
    <property type="entry name" value="STAS"/>
    <property type="match status" value="1"/>
</dbReference>
<dbReference type="AlphaFoldDB" id="A0A836CKT0"/>
<evidence type="ECO:0000313" key="9">
    <source>
        <dbReference type="Proteomes" id="UP000664859"/>
    </source>
</evidence>
<dbReference type="NCBIfam" id="TIGR00815">
    <property type="entry name" value="sulP"/>
    <property type="match status" value="1"/>
</dbReference>
<dbReference type="InterPro" id="IPR001902">
    <property type="entry name" value="SLC26A/SulP_fam"/>
</dbReference>
<evidence type="ECO:0000256" key="6">
    <source>
        <dbReference type="SAM" id="Phobius"/>
    </source>
</evidence>
<keyword evidence="3 6" id="KW-1133">Transmembrane helix</keyword>
<dbReference type="EMBL" id="JAFCMP010000042">
    <property type="protein sequence ID" value="KAG5189942.1"/>
    <property type="molecule type" value="Genomic_DNA"/>
</dbReference>
<dbReference type="PANTHER" id="PTHR11814">
    <property type="entry name" value="SULFATE TRANSPORTER"/>
    <property type="match status" value="1"/>
</dbReference>
<sequence length="700" mass="76299">MAGRTRADSWADQDAGDTASNSGLRTEADLHHRFQGPGFNSSHIGFGEAVKRDLVNVKNFVSSKFHLWGKQAAQVNSAKDVALIAAKPFPIVNTLMHYKPHYAVLDSAAGLVEGIMKIPSGLAYALLANMPAQYGLYTSLMPPFLYMLMGTCAQISFGVTAIEALFLGESVAGVLGDETVESEDPEDINIVVKYTLYISFMVGIWQLIFRIFRIQFISVLLADPVMSGFSTGGAFVIATSQLSSLLGVKLGNSEFLPGVWVKALKMADDWNWVTIGLGLSGLAVLMACQFVNKRYFPKYPVPWQIFIVIISIVVTSQMNLKEDYDVSVVGDIPSGFPTAEFPSLPSVPDHTEGQLFAKSILPSFLIALFVYVMTLSLGTFFAGKNGYKVDASQELLTLGVSNTISSMCGAFICSASFSRTAVVHTLGGKTVLHGVMALTIMILAVTLITEQLYYLPKTILAVIVINAVGPMLEFHNGAKYYKTSKWDFFIWVATFIVCLTAGAMYGIYAGVGLALLIMLFRSASAKIVVLGRLPGTTVYRNVERFPMAKETEGVKIVRLDGSLNFANWEKIVHTLQGLATKDIHSIAFDASAITTIDSSSLRGLLELVDDFETKGVKLLLANWKAPQRDLLERSHFYEHLTDDTIFLTLHDAVIYAKTRVVSPKLSADEKSDPATITEAGGHVWRVGYTDSTADKAPSNI</sequence>
<feature type="transmembrane region" description="Helical" evidence="6">
    <location>
        <begin position="303"/>
        <end position="320"/>
    </location>
</feature>